<evidence type="ECO:0000313" key="2">
    <source>
        <dbReference type="Proteomes" id="UP000239576"/>
    </source>
</evidence>
<dbReference type="InterPro" id="IPR012657">
    <property type="entry name" value="23S_rRNA-intervening_sequence"/>
</dbReference>
<dbReference type="RefSeq" id="WP_106255018.1">
    <property type="nucleotide sequence ID" value="NZ_CAWNSW010000080.1"/>
</dbReference>
<dbReference type="InterPro" id="IPR036583">
    <property type="entry name" value="23S_rRNA_IVS_sf"/>
</dbReference>
<organism evidence="1 2">
    <name type="scientific">Stenomitos frigidus ULC18</name>
    <dbReference type="NCBI Taxonomy" id="2107698"/>
    <lineage>
        <taxon>Bacteria</taxon>
        <taxon>Bacillati</taxon>
        <taxon>Cyanobacteriota</taxon>
        <taxon>Cyanophyceae</taxon>
        <taxon>Leptolyngbyales</taxon>
        <taxon>Leptolyngbyaceae</taxon>
        <taxon>Stenomitos</taxon>
    </lineage>
</organism>
<dbReference type="OrthoDB" id="160990at2"/>
<dbReference type="NCBIfam" id="NF008911">
    <property type="entry name" value="PRK12275.1-2"/>
    <property type="match status" value="1"/>
</dbReference>
<keyword evidence="2" id="KW-1185">Reference proteome</keyword>
<name>A0A2T1ELP7_9CYAN</name>
<comment type="caution">
    <text evidence="1">The sequence shown here is derived from an EMBL/GenBank/DDBJ whole genome shotgun (WGS) entry which is preliminary data.</text>
</comment>
<dbReference type="Gene3D" id="1.20.1440.60">
    <property type="entry name" value="23S rRNA-intervening sequence"/>
    <property type="match status" value="1"/>
</dbReference>
<dbReference type="PANTHER" id="PTHR38471">
    <property type="entry name" value="FOUR HELIX BUNDLE PROTEIN"/>
    <property type="match status" value="1"/>
</dbReference>
<dbReference type="EMBL" id="PVWK01000017">
    <property type="protein sequence ID" value="PSB33656.1"/>
    <property type="molecule type" value="Genomic_DNA"/>
</dbReference>
<dbReference type="CDD" id="cd16377">
    <property type="entry name" value="23S_rRNA_IVP_like"/>
    <property type="match status" value="1"/>
</dbReference>
<accession>A0A2T1ELP7</accession>
<evidence type="ECO:0000313" key="1">
    <source>
        <dbReference type="EMBL" id="PSB33656.1"/>
    </source>
</evidence>
<dbReference type="PANTHER" id="PTHR38471:SF2">
    <property type="entry name" value="FOUR HELIX BUNDLE PROTEIN"/>
    <property type="match status" value="1"/>
</dbReference>
<protein>
    <submittedName>
        <fullName evidence="1">Diversity-generating retroelement protein bAvd family protein</fullName>
    </submittedName>
</protein>
<gene>
    <name evidence="1" type="ORF">C7B82_04005</name>
</gene>
<sequence length="119" mass="13453">MKNFRELKVWQKSHQTTLDVYRSTKLFPKEELYGLTSQTRRASASIPANIAEGCGRGTDADFARFLQMAMGSASELEYHLLLACDLGFLETSKHQKLASEVSEVKRMLTALIQKLKADR</sequence>
<proteinExistence type="predicted"/>
<reference evidence="1 2" key="2">
    <citation type="submission" date="2018-03" db="EMBL/GenBank/DDBJ databases">
        <title>The ancient ancestry and fast evolution of plastids.</title>
        <authorList>
            <person name="Moore K.R."/>
            <person name="Magnabosco C."/>
            <person name="Momper L."/>
            <person name="Gold D.A."/>
            <person name="Bosak T."/>
            <person name="Fournier G.P."/>
        </authorList>
    </citation>
    <scope>NUCLEOTIDE SEQUENCE [LARGE SCALE GENOMIC DNA]</scope>
    <source>
        <strain evidence="1 2">ULC18</strain>
    </source>
</reference>
<reference evidence="2" key="1">
    <citation type="submission" date="2018-02" db="EMBL/GenBank/DDBJ databases">
        <authorList>
            <person name="Moore K."/>
            <person name="Momper L."/>
        </authorList>
    </citation>
    <scope>NUCLEOTIDE SEQUENCE [LARGE SCALE GENOMIC DNA]</scope>
    <source>
        <strain evidence="2">ULC18</strain>
    </source>
</reference>
<dbReference type="AlphaFoldDB" id="A0A2T1ELP7"/>
<dbReference type="Pfam" id="PF05635">
    <property type="entry name" value="23S_rRNA_IVP"/>
    <property type="match status" value="1"/>
</dbReference>
<dbReference type="SUPFAM" id="SSF158446">
    <property type="entry name" value="IVS-encoded protein-like"/>
    <property type="match status" value="1"/>
</dbReference>
<dbReference type="Proteomes" id="UP000239576">
    <property type="component" value="Unassembled WGS sequence"/>
</dbReference>
<dbReference type="NCBIfam" id="TIGR02436">
    <property type="entry name" value="four helix bundle protein"/>
    <property type="match status" value="1"/>
</dbReference>